<protein>
    <recommendedName>
        <fullName evidence="3">Diaminopimelate epimerase</fullName>
    </recommendedName>
</protein>
<proteinExistence type="predicted"/>
<organism evidence="1 2">
    <name type="scientific">Cardiobacterium valvarum F0432</name>
    <dbReference type="NCBI Taxonomy" id="797473"/>
    <lineage>
        <taxon>Bacteria</taxon>
        <taxon>Pseudomonadati</taxon>
        <taxon>Pseudomonadota</taxon>
        <taxon>Gammaproteobacteria</taxon>
        <taxon>Cardiobacteriales</taxon>
        <taxon>Cardiobacteriaceae</taxon>
        <taxon>Cardiobacterium</taxon>
    </lineage>
</organism>
<dbReference type="AlphaFoldDB" id="G9ZI26"/>
<dbReference type="Gene3D" id="3.10.310.10">
    <property type="entry name" value="Diaminopimelate Epimerase, Chain A, domain 1"/>
    <property type="match status" value="2"/>
</dbReference>
<dbReference type="Pfam" id="PF26317">
    <property type="entry name" value="CntK_N"/>
    <property type="match status" value="1"/>
</dbReference>
<accession>G9ZI26</accession>
<dbReference type="EMBL" id="AGCM01000143">
    <property type="protein sequence ID" value="EHM52268.1"/>
    <property type="molecule type" value="Genomic_DNA"/>
</dbReference>
<dbReference type="STRING" id="797473.HMPREF9080_02435"/>
<evidence type="ECO:0008006" key="3">
    <source>
        <dbReference type="Google" id="ProtNLM"/>
    </source>
</evidence>
<gene>
    <name evidence="1" type="ORF">HMPREF9080_02435</name>
</gene>
<dbReference type="HOGENOM" id="CLU_999996_0_0_6"/>
<dbReference type="Proteomes" id="UP000004750">
    <property type="component" value="Unassembled WGS sequence"/>
</dbReference>
<name>G9ZI26_9GAMM</name>
<evidence type="ECO:0000313" key="1">
    <source>
        <dbReference type="EMBL" id="EHM52268.1"/>
    </source>
</evidence>
<comment type="caution">
    <text evidence="1">The sequence shown here is derived from an EMBL/GenBank/DDBJ whole genome shotgun (WGS) entry which is preliminary data.</text>
</comment>
<sequence>MTVAEKSTMPPPSGYARLIQPKESVMTLIITAAGGNATAIDTLAAPLTRVAYAARGQALVATYAAQGVEQAGFLIRTANAAHFEMAGGEFCGNAARAAALLLAPQGGAVSFSMSGFAGRVQAEVVRRAADFWVRCRFPGMQAVVQPVRLDDGSAAALVDLGGIVHVVLEAAFPAAAEAFRACHRALCAQLDLAARPAVGVVWCERTHGRVAIHPVVWVREVDSFFYESSCGSGSIAAAAVCGVGTVRQPSGREIDVTLDAAGIALASEMAVLDEVRVF</sequence>
<evidence type="ECO:0000313" key="2">
    <source>
        <dbReference type="Proteomes" id="UP000004750"/>
    </source>
</evidence>
<dbReference type="InterPro" id="IPR058944">
    <property type="entry name" value="CntK-like"/>
</dbReference>
<reference evidence="1 2" key="1">
    <citation type="submission" date="2011-08" db="EMBL/GenBank/DDBJ databases">
        <authorList>
            <person name="Weinstock G."/>
            <person name="Sodergren E."/>
            <person name="Clifton S."/>
            <person name="Fulton L."/>
            <person name="Fulton B."/>
            <person name="Courtney L."/>
            <person name="Fronick C."/>
            <person name="Harrison M."/>
            <person name="Strong C."/>
            <person name="Farmer C."/>
            <person name="Delahaunty K."/>
            <person name="Markovic C."/>
            <person name="Hall O."/>
            <person name="Minx P."/>
            <person name="Tomlinson C."/>
            <person name="Mitreva M."/>
            <person name="Hou S."/>
            <person name="Chen J."/>
            <person name="Wollam A."/>
            <person name="Pepin K.H."/>
            <person name="Johnson M."/>
            <person name="Bhonagiri V."/>
            <person name="Zhang X."/>
            <person name="Suruliraj S."/>
            <person name="Warren W."/>
            <person name="Chinwalla A."/>
            <person name="Mardis E.R."/>
            <person name="Wilson R.K."/>
        </authorList>
    </citation>
    <scope>NUCLEOTIDE SEQUENCE [LARGE SCALE GENOMIC DNA]</scope>
    <source>
        <strain evidence="1 2">F0432</strain>
    </source>
</reference>